<organism evidence="6 7">
    <name type="scientific">Frondihabitans cladoniiphilus</name>
    <dbReference type="NCBI Taxonomy" id="715785"/>
    <lineage>
        <taxon>Bacteria</taxon>
        <taxon>Bacillati</taxon>
        <taxon>Actinomycetota</taxon>
        <taxon>Actinomycetes</taxon>
        <taxon>Micrococcales</taxon>
        <taxon>Microbacteriaceae</taxon>
        <taxon>Frondihabitans</taxon>
    </lineage>
</organism>
<evidence type="ECO:0000256" key="1">
    <source>
        <dbReference type="ARBA" id="ARBA00023015"/>
    </source>
</evidence>
<evidence type="ECO:0000256" key="3">
    <source>
        <dbReference type="ARBA" id="ARBA00023163"/>
    </source>
</evidence>
<dbReference type="PROSITE" id="PS50977">
    <property type="entry name" value="HTH_TETR_2"/>
    <property type="match status" value="1"/>
</dbReference>
<keyword evidence="3" id="KW-0804">Transcription</keyword>
<sequence>MVGMSDEAPPGLRERKRLATRRAIQVAVLRLVAAHGFDSVTVEMISREADVSPRTFFNYFASKEEAVIGDPPEVPDEVAVVRFVEASGDGTMIADLIDLIEAATEASIVDRELVFARRVVLREHPELFARRIASLHDFEAGLQDILARRLAREQPSIADDEIALRSRSRLATLVTMATLRHAWAEWVDQGPTHAGRPDHRADDLEKTLRSHLDESFASLDGLWSREGSEIR</sequence>
<dbReference type="InterPro" id="IPR009057">
    <property type="entry name" value="Homeodomain-like_sf"/>
</dbReference>
<protein>
    <submittedName>
        <fullName evidence="6">TetR family transcriptional regulator</fullName>
    </submittedName>
</protein>
<evidence type="ECO:0000313" key="7">
    <source>
        <dbReference type="Proteomes" id="UP001501295"/>
    </source>
</evidence>
<gene>
    <name evidence="6" type="ORF">GCM10025780_22050</name>
</gene>
<evidence type="ECO:0000256" key="2">
    <source>
        <dbReference type="ARBA" id="ARBA00023125"/>
    </source>
</evidence>
<comment type="caution">
    <text evidence="6">The sequence shown here is derived from an EMBL/GenBank/DDBJ whole genome shotgun (WGS) entry which is preliminary data.</text>
</comment>
<dbReference type="Pfam" id="PF00440">
    <property type="entry name" value="TetR_N"/>
    <property type="match status" value="1"/>
</dbReference>
<keyword evidence="1" id="KW-0805">Transcription regulation</keyword>
<name>A0ABP8VZG7_9MICO</name>
<dbReference type="PANTHER" id="PTHR30055:SF238">
    <property type="entry name" value="MYCOFACTOCIN BIOSYNTHESIS TRANSCRIPTIONAL REGULATOR MFTR-RELATED"/>
    <property type="match status" value="1"/>
</dbReference>
<feature type="DNA-binding region" description="H-T-H motif" evidence="4">
    <location>
        <begin position="41"/>
        <end position="60"/>
    </location>
</feature>
<evidence type="ECO:0000256" key="4">
    <source>
        <dbReference type="PROSITE-ProRule" id="PRU00335"/>
    </source>
</evidence>
<dbReference type="PROSITE" id="PS01081">
    <property type="entry name" value="HTH_TETR_1"/>
    <property type="match status" value="1"/>
</dbReference>
<proteinExistence type="predicted"/>
<dbReference type="InterPro" id="IPR023772">
    <property type="entry name" value="DNA-bd_HTH_TetR-type_CS"/>
</dbReference>
<dbReference type="InterPro" id="IPR050109">
    <property type="entry name" value="HTH-type_TetR-like_transc_reg"/>
</dbReference>
<evidence type="ECO:0000259" key="5">
    <source>
        <dbReference type="PROSITE" id="PS50977"/>
    </source>
</evidence>
<keyword evidence="7" id="KW-1185">Reference proteome</keyword>
<dbReference type="Gene3D" id="1.10.357.10">
    <property type="entry name" value="Tetracycline Repressor, domain 2"/>
    <property type="match status" value="1"/>
</dbReference>
<evidence type="ECO:0000313" key="6">
    <source>
        <dbReference type="EMBL" id="GAA4677002.1"/>
    </source>
</evidence>
<dbReference type="InterPro" id="IPR001647">
    <property type="entry name" value="HTH_TetR"/>
</dbReference>
<dbReference type="Proteomes" id="UP001501295">
    <property type="component" value="Unassembled WGS sequence"/>
</dbReference>
<dbReference type="EMBL" id="BAABLM010000004">
    <property type="protein sequence ID" value="GAA4677002.1"/>
    <property type="molecule type" value="Genomic_DNA"/>
</dbReference>
<feature type="domain" description="HTH tetR-type" evidence="5">
    <location>
        <begin position="18"/>
        <end position="78"/>
    </location>
</feature>
<dbReference type="PANTHER" id="PTHR30055">
    <property type="entry name" value="HTH-TYPE TRANSCRIPTIONAL REGULATOR RUTR"/>
    <property type="match status" value="1"/>
</dbReference>
<accession>A0ABP8VZG7</accession>
<reference evidence="7" key="1">
    <citation type="journal article" date="2019" name="Int. J. Syst. Evol. Microbiol.">
        <title>The Global Catalogue of Microorganisms (GCM) 10K type strain sequencing project: providing services to taxonomists for standard genome sequencing and annotation.</title>
        <authorList>
            <consortium name="The Broad Institute Genomics Platform"/>
            <consortium name="The Broad Institute Genome Sequencing Center for Infectious Disease"/>
            <person name="Wu L."/>
            <person name="Ma J."/>
        </authorList>
    </citation>
    <scope>NUCLEOTIDE SEQUENCE [LARGE SCALE GENOMIC DNA]</scope>
    <source>
        <strain evidence="7">JCM 18956</strain>
    </source>
</reference>
<keyword evidence="2 4" id="KW-0238">DNA-binding</keyword>
<dbReference type="SUPFAM" id="SSF46689">
    <property type="entry name" value="Homeodomain-like"/>
    <property type="match status" value="1"/>
</dbReference>